<proteinExistence type="predicted"/>
<sequence length="60" mass="7035">MLNYPALLPRQHGPTSCLPLRLYLASSPLCTHTLHNSSSLSWHSRYMPWICTLLYIFRYI</sequence>
<dbReference type="AlphaFoldDB" id="A0A0E9PFF9"/>
<reference evidence="1" key="2">
    <citation type="journal article" date="2015" name="Fish Shellfish Immunol.">
        <title>Early steps in the European eel (Anguilla anguilla)-Vibrio vulnificus interaction in the gills: Role of the RtxA13 toxin.</title>
        <authorList>
            <person name="Callol A."/>
            <person name="Pajuelo D."/>
            <person name="Ebbesson L."/>
            <person name="Teles M."/>
            <person name="MacKenzie S."/>
            <person name="Amaro C."/>
        </authorList>
    </citation>
    <scope>NUCLEOTIDE SEQUENCE</scope>
</reference>
<protein>
    <submittedName>
        <fullName evidence="1">Uncharacterized protein</fullName>
    </submittedName>
</protein>
<organism evidence="1">
    <name type="scientific">Anguilla anguilla</name>
    <name type="common">European freshwater eel</name>
    <name type="synonym">Muraena anguilla</name>
    <dbReference type="NCBI Taxonomy" id="7936"/>
    <lineage>
        <taxon>Eukaryota</taxon>
        <taxon>Metazoa</taxon>
        <taxon>Chordata</taxon>
        <taxon>Craniata</taxon>
        <taxon>Vertebrata</taxon>
        <taxon>Euteleostomi</taxon>
        <taxon>Actinopterygii</taxon>
        <taxon>Neopterygii</taxon>
        <taxon>Teleostei</taxon>
        <taxon>Anguilliformes</taxon>
        <taxon>Anguillidae</taxon>
        <taxon>Anguilla</taxon>
    </lineage>
</organism>
<name>A0A0E9PFF9_ANGAN</name>
<evidence type="ECO:0000313" key="1">
    <source>
        <dbReference type="EMBL" id="JAH03254.1"/>
    </source>
</evidence>
<reference evidence="1" key="1">
    <citation type="submission" date="2014-11" db="EMBL/GenBank/DDBJ databases">
        <authorList>
            <person name="Amaro Gonzalez C."/>
        </authorList>
    </citation>
    <scope>NUCLEOTIDE SEQUENCE</scope>
</reference>
<dbReference type="EMBL" id="GBXM01105323">
    <property type="protein sequence ID" value="JAH03254.1"/>
    <property type="molecule type" value="Transcribed_RNA"/>
</dbReference>
<accession>A0A0E9PFF9</accession>